<reference evidence="1 2" key="1">
    <citation type="submission" date="2014-11" db="EMBL/GenBank/DDBJ databases">
        <title>Complete Genome Sequence of Pseudoalteromonas sp. Strain OCN003 Isolated from Kaneohe Bay, Oahu, Hawaii.</title>
        <authorList>
            <person name="Beurmann S."/>
            <person name="Videau P."/>
            <person name="Ushijima B."/>
            <person name="Smith A.M."/>
            <person name="Aeby G.S."/>
            <person name="Callahan S.M."/>
            <person name="Belcaid M."/>
        </authorList>
    </citation>
    <scope>NUCLEOTIDE SEQUENCE [LARGE SCALE GENOMIC DNA]</scope>
    <source>
        <strain evidence="1 2">OCN003</strain>
    </source>
</reference>
<dbReference type="HOGENOM" id="CLU_764775_0_0_6"/>
<evidence type="ECO:0000313" key="2">
    <source>
        <dbReference type="Proteomes" id="UP000030341"/>
    </source>
</evidence>
<dbReference type="AlphaFoldDB" id="A0A0A7EL85"/>
<dbReference type="EMBL" id="CP009889">
    <property type="protein sequence ID" value="AIY66707.1"/>
    <property type="molecule type" value="Genomic_DNA"/>
</dbReference>
<accession>A0A0A7EL85</accession>
<gene>
    <name evidence="1" type="ORF">OM33_16400</name>
</gene>
<sequence length="362" mass="42057">MKTIVHYFSKLMAYQFILPQERANKINNPAFMKSLVFKEKVTQATKLFENQVIKTENEHALRDEFIAGYETAAMFQCKQHARFSELIAGFDSSKTGKAFVYEKPQWQTAYEHLMSVYYSLNSNENLKVTKLSEYLKDGLAPEIVKCIELLVYSYWQTNRYGVVDKGIDLQLIASNTLFYCVTSFSPLKHDDLLTFIRWKFKNNVLSTLDAYKDTLSIEQSNEQHQALKLENRLLETEDLYDVCSGFVSFIVNENGLKLDTVCGVEQKDEHKVHFYREDARSLVHLAVANLIAKLENKDNKLAEEKIEILKQMLYGDNFANREIMGATSFSENQTRQRREKVMAELKEEVQSILTDYPEDFLL</sequence>
<dbReference type="STRING" id="1348114.OM33_16400"/>
<keyword evidence="2" id="KW-1185">Reference proteome</keyword>
<evidence type="ECO:0000313" key="1">
    <source>
        <dbReference type="EMBL" id="AIY66707.1"/>
    </source>
</evidence>
<dbReference type="KEGG" id="pseo:OM33_16400"/>
<dbReference type="RefSeq" id="WP_040135152.1">
    <property type="nucleotide sequence ID" value="NZ_CP009889.1"/>
</dbReference>
<proteinExistence type="predicted"/>
<protein>
    <submittedName>
        <fullName evidence="1">Uncharacterized protein</fullName>
    </submittedName>
</protein>
<organism evidence="1 2">
    <name type="scientific">Pseudoalteromonas piratica</name>
    <dbReference type="NCBI Taxonomy" id="1348114"/>
    <lineage>
        <taxon>Bacteria</taxon>
        <taxon>Pseudomonadati</taxon>
        <taxon>Pseudomonadota</taxon>
        <taxon>Gammaproteobacteria</taxon>
        <taxon>Alteromonadales</taxon>
        <taxon>Pseudoalteromonadaceae</taxon>
        <taxon>Pseudoalteromonas</taxon>
    </lineage>
</organism>
<dbReference type="Proteomes" id="UP000030341">
    <property type="component" value="Chromosome 2"/>
</dbReference>
<name>A0A0A7EL85_9GAMM</name>